<dbReference type="Pfam" id="PF13476">
    <property type="entry name" value="AAA_23"/>
    <property type="match status" value="1"/>
</dbReference>
<dbReference type="EMBL" id="DTEI01000087">
    <property type="protein sequence ID" value="HGU16007.1"/>
    <property type="molecule type" value="Genomic_DNA"/>
</dbReference>
<evidence type="ECO:0000313" key="3">
    <source>
        <dbReference type="EMBL" id="HGU16007.1"/>
    </source>
</evidence>
<reference evidence="3" key="1">
    <citation type="journal article" date="2020" name="mSystems">
        <title>Genome- and Community-Level Interaction Insights into Carbon Utilization and Element Cycling Functions of Hydrothermarchaeota in Hydrothermal Sediment.</title>
        <authorList>
            <person name="Zhou Z."/>
            <person name="Liu Y."/>
            <person name="Xu W."/>
            <person name="Pan J."/>
            <person name="Luo Z.H."/>
            <person name="Li M."/>
        </authorList>
    </citation>
    <scope>NUCLEOTIDE SEQUENCE [LARGE SCALE GENOMIC DNA]</scope>
    <source>
        <strain evidence="3">SpSt-711</strain>
    </source>
</reference>
<feature type="coiled-coil region" evidence="1">
    <location>
        <begin position="497"/>
        <end position="545"/>
    </location>
</feature>
<dbReference type="Pfam" id="PF13558">
    <property type="entry name" value="SbcC_Walker_B"/>
    <property type="match status" value="1"/>
</dbReference>
<sequence>MKPLYLSIKGFGPYLKAEIKEEDFKFLTENKLFLISGEIGAGKTTIFDAIVYALYGESTIEGREPADLISHFIKNKPDIIPEINFKFFLDGKTYQIRRCPSFKGRAENVSLWIENKLFSAKKEEIKAKIKELIGLDAKQFKKVFLIPQGEYRKILIAKKEERESLLETIFETSLFPNLEEFLKIKIKDLKELYQSLNKREEDLKNIAQVSNLEELKNKIEKLERKQKDLENKLNSLISKKEKIEKEIRELENILELQEKIKELTEKFENLKSKENEIYAKKEFLKKLKILKENLIFYENYEKFKIELKDNYNKKKNLEKNLCQIEKNLESFEIEIKKVYQNEKEIEEKKQEVQNLKELEKRFEEKETLQKKLYQLVELCQKNLKELDNLKERINSLKKEIEKAFEEKDQLNRAIILLKEKKIIYESLKTFEEYEKLIPEIKKTEKNIKELAIYCENLENLKRALEIKNRAQYLAKFLKEGEPCPVCGSNFHPHPAKTESFVEELKRVEKELSEKKEKLEKEKEKFYTLQAKIEKLEERLQNKDKEKLIINYNNIEEELSNLPQNYFKNLTENTNIFLEIENKIKNLKSQLNSLENMEIKKEEELEKLKNEEISIKERLNIIKELIKNYFSFEELKFKITYLEKEIKEWENKKEELENNIRLLTEEKIKIQTQLINIEEAIKKDLQGYKKIIKKLISLKREGFLSSINDFKTQKSSLSKIEVIEEEISSFFNELERIKKSLEDAKKNWEIHKRNWETLTQKPLEEEKLYSELELRRNEKRLLEDDLRNLNKEIGGLEKDILHLQEVLTAYEKIIKDKKSLEEEYPFLETLYNIIAGKNKKGVSFHSFVLSLFAQLILKRANFYFKEFSFGRYKFIEDEVLQKKFTLEVFDHYTGSKRETKTLSGGESFLATLSLALGTSDVILYLYRTRPFESLFIDEGFGSLDENTLEKVVNTLLSLAHHSGRIIGIISHLKELKDKFPVVLEVCKNQFSGSYIKLNKNF</sequence>
<feature type="coiled-coil region" evidence="1">
    <location>
        <begin position="179"/>
        <end position="470"/>
    </location>
</feature>
<name>A0A7V4JQQ5_9BACT</name>
<feature type="domain" description="Rad50/SbcC-type AAA" evidence="2">
    <location>
        <begin position="6"/>
        <end position="233"/>
    </location>
</feature>
<proteinExistence type="predicted"/>
<evidence type="ECO:0000259" key="2">
    <source>
        <dbReference type="Pfam" id="PF13476"/>
    </source>
</evidence>
<evidence type="ECO:0000256" key="1">
    <source>
        <dbReference type="SAM" id="Coils"/>
    </source>
</evidence>
<dbReference type="PANTHER" id="PTHR32114">
    <property type="entry name" value="ABC TRANSPORTER ABCH.3"/>
    <property type="match status" value="1"/>
</dbReference>
<accession>A0A7V4JQQ5</accession>
<gene>
    <name evidence="3" type="ORF">ENU91_05080</name>
</gene>
<dbReference type="InterPro" id="IPR027417">
    <property type="entry name" value="P-loop_NTPase"/>
</dbReference>
<feature type="coiled-coil region" evidence="1">
    <location>
        <begin position="576"/>
        <end position="672"/>
    </location>
</feature>
<dbReference type="SUPFAM" id="SSF52540">
    <property type="entry name" value="P-loop containing nucleoside triphosphate hydrolases"/>
    <property type="match status" value="1"/>
</dbReference>
<dbReference type="PANTHER" id="PTHR32114:SF2">
    <property type="entry name" value="ABC TRANSPORTER ABCH.3"/>
    <property type="match status" value="1"/>
</dbReference>
<dbReference type="AlphaFoldDB" id="A0A7V4JQQ5"/>
<dbReference type="InterPro" id="IPR038729">
    <property type="entry name" value="Rad50/SbcC_AAA"/>
</dbReference>
<feature type="coiled-coil region" evidence="1">
    <location>
        <begin position="719"/>
        <end position="822"/>
    </location>
</feature>
<dbReference type="Gene3D" id="3.40.50.300">
    <property type="entry name" value="P-loop containing nucleotide triphosphate hydrolases"/>
    <property type="match status" value="2"/>
</dbReference>
<protein>
    <submittedName>
        <fullName evidence="3">SMC family ATPase</fullName>
    </submittedName>
</protein>
<keyword evidence="1" id="KW-0175">Coiled coil</keyword>
<organism evidence="3">
    <name type="scientific">Thermodesulfobacterium geofontis</name>
    <dbReference type="NCBI Taxonomy" id="1295609"/>
    <lineage>
        <taxon>Bacteria</taxon>
        <taxon>Pseudomonadati</taxon>
        <taxon>Thermodesulfobacteriota</taxon>
        <taxon>Thermodesulfobacteria</taxon>
        <taxon>Thermodesulfobacteriales</taxon>
        <taxon>Thermodesulfobacteriaceae</taxon>
        <taxon>Thermodesulfobacterium</taxon>
    </lineage>
</organism>
<comment type="caution">
    <text evidence="3">The sequence shown here is derived from an EMBL/GenBank/DDBJ whole genome shotgun (WGS) entry which is preliminary data.</text>
</comment>
<dbReference type="GO" id="GO:0016887">
    <property type="term" value="F:ATP hydrolysis activity"/>
    <property type="evidence" value="ECO:0007669"/>
    <property type="project" value="InterPro"/>
</dbReference>
<dbReference type="GO" id="GO:0006302">
    <property type="term" value="P:double-strand break repair"/>
    <property type="evidence" value="ECO:0007669"/>
    <property type="project" value="InterPro"/>
</dbReference>